<reference evidence="1" key="1">
    <citation type="submission" date="2019-09" db="EMBL/GenBank/DDBJ databases">
        <title>In-depth cultivation of the pig gut microbiome towards novel bacterial diversity and tailored functional studies.</title>
        <authorList>
            <person name="Wylensek D."/>
            <person name="Hitch T.C.A."/>
            <person name="Clavel T."/>
        </authorList>
    </citation>
    <scope>NUCLEOTIDE SEQUENCE</scope>
    <source>
        <strain evidence="1">RF-744-FAT-WT-3</strain>
    </source>
</reference>
<accession>A0A6A8M8M8</accession>
<gene>
    <name evidence="1" type="ORF">FYJ66_05620</name>
</gene>
<dbReference type="InterPro" id="IPR036249">
    <property type="entry name" value="Thioredoxin-like_sf"/>
</dbReference>
<evidence type="ECO:0000313" key="1">
    <source>
        <dbReference type="EMBL" id="MST69070.1"/>
    </source>
</evidence>
<name>A0A6A8M8M8_9FIRM</name>
<proteinExistence type="predicted"/>
<dbReference type="EMBL" id="VUNB01000004">
    <property type="protein sequence ID" value="MST69070.1"/>
    <property type="molecule type" value="Genomic_DNA"/>
</dbReference>
<dbReference type="RefSeq" id="WP_154572539.1">
    <property type="nucleotide sequence ID" value="NZ_DBEZJY010000017.1"/>
</dbReference>
<comment type="caution">
    <text evidence="1">The sequence shown here is derived from an EMBL/GenBank/DDBJ whole genome shotgun (WGS) entry which is preliminary data.</text>
</comment>
<protein>
    <submittedName>
        <fullName evidence="1">Glutaredoxin</fullName>
    </submittedName>
</protein>
<dbReference type="AlphaFoldDB" id="A0A6A8M8M8"/>
<sequence length="92" mass="10776">MKEIKAFVISMCPYCAGSKRAYKELIQEDSKYQYVEIQWINEAQHPEIAEKYDYYYCPAFFIDDEKAFEAHPGQSYDSIKENVKAVMDEALA</sequence>
<dbReference type="Gene3D" id="3.40.30.10">
    <property type="entry name" value="Glutaredoxin"/>
    <property type="match status" value="1"/>
</dbReference>
<organism evidence="1">
    <name type="scientific">Baileyella intestinalis</name>
    <dbReference type="NCBI Taxonomy" id="2606709"/>
    <lineage>
        <taxon>Bacteria</taxon>
        <taxon>Bacillati</taxon>
        <taxon>Bacillota</taxon>
        <taxon>Clostridia</taxon>
        <taxon>Peptostreptococcales</taxon>
        <taxon>Anaerovoracaceae</taxon>
        <taxon>Baileyella</taxon>
    </lineage>
</organism>
<dbReference type="SUPFAM" id="SSF52833">
    <property type="entry name" value="Thioredoxin-like"/>
    <property type="match status" value="1"/>
</dbReference>